<accession>A0A1I3XFL2</accession>
<dbReference type="Pfam" id="PF13649">
    <property type="entry name" value="Methyltransf_25"/>
    <property type="match status" value="1"/>
</dbReference>
<dbReference type="EMBL" id="FOSN01000003">
    <property type="protein sequence ID" value="SFK18272.1"/>
    <property type="molecule type" value="Genomic_DNA"/>
</dbReference>
<dbReference type="RefSeq" id="WP_091679203.1">
    <property type="nucleotide sequence ID" value="NZ_FOSN01000003.1"/>
</dbReference>
<dbReference type="SUPFAM" id="SSF53335">
    <property type="entry name" value="S-adenosyl-L-methionine-dependent methyltransferases"/>
    <property type="match status" value="1"/>
</dbReference>
<evidence type="ECO:0000313" key="4">
    <source>
        <dbReference type="Proteomes" id="UP000198755"/>
    </source>
</evidence>
<dbReference type="Proteomes" id="UP000198755">
    <property type="component" value="Unassembled WGS sequence"/>
</dbReference>
<evidence type="ECO:0000313" key="3">
    <source>
        <dbReference type="EMBL" id="SFK18272.1"/>
    </source>
</evidence>
<keyword evidence="3" id="KW-0489">Methyltransferase</keyword>
<keyword evidence="3" id="KW-0808">Transferase</keyword>
<keyword evidence="4" id="KW-1185">Reference proteome</keyword>
<dbReference type="AlphaFoldDB" id="A0A1I3XFL2"/>
<dbReference type="GO" id="GO:0008168">
    <property type="term" value="F:methyltransferase activity"/>
    <property type="evidence" value="ECO:0007669"/>
    <property type="project" value="UniProtKB-KW"/>
</dbReference>
<dbReference type="InterPro" id="IPR041698">
    <property type="entry name" value="Methyltransf_25"/>
</dbReference>
<evidence type="ECO:0000256" key="1">
    <source>
        <dbReference type="SAM" id="MobiDB-lite"/>
    </source>
</evidence>
<dbReference type="InterPro" id="IPR029063">
    <property type="entry name" value="SAM-dependent_MTases_sf"/>
</dbReference>
<dbReference type="PANTHER" id="PTHR42912">
    <property type="entry name" value="METHYLTRANSFERASE"/>
    <property type="match status" value="1"/>
</dbReference>
<sequence length="364" mass="41322">MTSSLSRFATRAAYGARQLPRIAWYLGHGIAMSRAAQRQREQDRESARPRPHTDGPTPDRKRFLADLGALWRQDLANVEAGIYPVPADHDGSFAALIERSRLFFEDLPVVHRRRENGEHSEVLTEENRGKRPRYYLQNFHFQSGGWMTEDSAKRYDTQVEVLFNGAANAIRRQALPFLSEAFKGRDQRQLRLLDAGCGTGRFLDFVKQAWPRLRVTGLDLSEPYLDEARRHLARWPRAGLIVGNMELIPLPDESQDAVTSIFVFHELPPKVRRTVLREFARVLKPGGRLVLVDSLQCGDEPDYDGLLDLFPQSFHEPYYKSYIGEDFTTLCNECGLTNAGTTKAFVSKVMAFDKPARPETQGAG</sequence>
<dbReference type="PANTHER" id="PTHR42912:SF81">
    <property type="entry name" value="METHYLTRANSFERASE DOMAIN-CONTAINING PROTEIN"/>
    <property type="match status" value="1"/>
</dbReference>
<dbReference type="CDD" id="cd02440">
    <property type="entry name" value="AdoMet_MTases"/>
    <property type="match status" value="1"/>
</dbReference>
<organism evidence="3 4">
    <name type="scientific">Methylocapsa palsarum</name>
    <dbReference type="NCBI Taxonomy" id="1612308"/>
    <lineage>
        <taxon>Bacteria</taxon>
        <taxon>Pseudomonadati</taxon>
        <taxon>Pseudomonadota</taxon>
        <taxon>Alphaproteobacteria</taxon>
        <taxon>Hyphomicrobiales</taxon>
        <taxon>Beijerinckiaceae</taxon>
        <taxon>Methylocapsa</taxon>
    </lineage>
</organism>
<dbReference type="GO" id="GO:0032259">
    <property type="term" value="P:methylation"/>
    <property type="evidence" value="ECO:0007669"/>
    <property type="project" value="UniProtKB-KW"/>
</dbReference>
<dbReference type="Gene3D" id="3.40.50.150">
    <property type="entry name" value="Vaccinia Virus protein VP39"/>
    <property type="match status" value="1"/>
</dbReference>
<feature type="domain" description="Methyltransferase" evidence="2">
    <location>
        <begin position="193"/>
        <end position="287"/>
    </location>
</feature>
<evidence type="ECO:0000259" key="2">
    <source>
        <dbReference type="Pfam" id="PF13649"/>
    </source>
</evidence>
<dbReference type="OrthoDB" id="5517736at2"/>
<feature type="compositionally biased region" description="Basic and acidic residues" evidence="1">
    <location>
        <begin position="38"/>
        <end position="60"/>
    </location>
</feature>
<feature type="region of interest" description="Disordered" evidence="1">
    <location>
        <begin position="35"/>
        <end position="60"/>
    </location>
</feature>
<gene>
    <name evidence="3" type="ORF">SAMN05444581_10391</name>
</gene>
<reference evidence="3 4" key="1">
    <citation type="submission" date="2016-10" db="EMBL/GenBank/DDBJ databases">
        <authorList>
            <person name="de Groot N.N."/>
        </authorList>
    </citation>
    <scope>NUCLEOTIDE SEQUENCE [LARGE SCALE GENOMIC DNA]</scope>
    <source>
        <strain evidence="3 4">NE2</strain>
    </source>
</reference>
<dbReference type="STRING" id="1612308.SAMN05444581_10391"/>
<proteinExistence type="predicted"/>
<name>A0A1I3XFL2_9HYPH</name>
<protein>
    <submittedName>
        <fullName evidence="3">Ubiquinone/menaquinone biosynthesis C-methylase UbiE</fullName>
    </submittedName>
</protein>
<keyword evidence="3" id="KW-0830">Ubiquinone</keyword>
<dbReference type="InterPro" id="IPR050508">
    <property type="entry name" value="Methyltransf_Superfamily"/>
</dbReference>